<dbReference type="AlphaFoldDB" id="A0A9D9E4S8"/>
<reference evidence="1" key="2">
    <citation type="journal article" date="2021" name="PeerJ">
        <title>Extensive microbial diversity within the chicken gut microbiome revealed by metagenomics and culture.</title>
        <authorList>
            <person name="Gilroy R."/>
            <person name="Ravi A."/>
            <person name="Getino M."/>
            <person name="Pursley I."/>
            <person name="Horton D.L."/>
            <person name="Alikhan N.F."/>
            <person name="Baker D."/>
            <person name="Gharbi K."/>
            <person name="Hall N."/>
            <person name="Watson M."/>
            <person name="Adriaenssens E.M."/>
            <person name="Foster-Nyarko E."/>
            <person name="Jarju S."/>
            <person name="Secka A."/>
            <person name="Antonio M."/>
            <person name="Oren A."/>
            <person name="Chaudhuri R.R."/>
            <person name="La Ragione R."/>
            <person name="Hildebrand F."/>
            <person name="Pallen M.J."/>
        </authorList>
    </citation>
    <scope>NUCLEOTIDE SEQUENCE</scope>
    <source>
        <strain evidence="1">C6-149</strain>
    </source>
</reference>
<protein>
    <submittedName>
        <fullName evidence="1">Uncharacterized protein</fullName>
    </submittedName>
</protein>
<evidence type="ECO:0000313" key="2">
    <source>
        <dbReference type="Proteomes" id="UP000823614"/>
    </source>
</evidence>
<organism evidence="1 2">
    <name type="scientific">Candidatus Gallilactobacillus intestinavium</name>
    <dbReference type="NCBI Taxonomy" id="2840838"/>
    <lineage>
        <taxon>Bacteria</taxon>
        <taxon>Bacillati</taxon>
        <taxon>Bacillota</taxon>
        <taxon>Bacilli</taxon>
        <taxon>Lactobacillales</taxon>
        <taxon>Lactobacillaceae</taxon>
        <taxon>Lactobacillaceae incertae sedis</taxon>
        <taxon>Candidatus Gallilactobacillus</taxon>
    </lineage>
</organism>
<reference evidence="1" key="1">
    <citation type="submission" date="2020-10" db="EMBL/GenBank/DDBJ databases">
        <authorList>
            <person name="Gilroy R."/>
        </authorList>
    </citation>
    <scope>NUCLEOTIDE SEQUENCE</scope>
    <source>
        <strain evidence="1">C6-149</strain>
    </source>
</reference>
<dbReference type="EMBL" id="JADIMP010000010">
    <property type="protein sequence ID" value="MBO8440923.1"/>
    <property type="molecule type" value="Genomic_DNA"/>
</dbReference>
<proteinExistence type="predicted"/>
<accession>A0A9D9E4S8</accession>
<evidence type="ECO:0000313" key="1">
    <source>
        <dbReference type="EMBL" id="MBO8440923.1"/>
    </source>
</evidence>
<sequence length="114" mass="13405">MALLILDNNNQELRYYFGSGDEGKALTCFKYLAKILVERHTNIPFYKKDDLLKLSSEDMDLNEDFNKYFFSGENLGLHINVFSRKLLFNDDVYHVKLTLLTRNDIDEKELFAVN</sequence>
<name>A0A9D9E4S8_9LACO</name>
<comment type="caution">
    <text evidence="1">The sequence shown here is derived from an EMBL/GenBank/DDBJ whole genome shotgun (WGS) entry which is preliminary data.</text>
</comment>
<gene>
    <name evidence="1" type="ORF">IAA89_00515</name>
</gene>
<dbReference type="Proteomes" id="UP000823614">
    <property type="component" value="Unassembled WGS sequence"/>
</dbReference>